<keyword evidence="2" id="KW-1185">Reference proteome</keyword>
<name>A0ACB9QGP0_9MYRT</name>
<protein>
    <submittedName>
        <fullName evidence="1">Uncharacterized protein</fullName>
    </submittedName>
</protein>
<proteinExistence type="predicted"/>
<dbReference type="EMBL" id="CM042885">
    <property type="protein sequence ID" value="KAI4365481.1"/>
    <property type="molecule type" value="Genomic_DNA"/>
</dbReference>
<dbReference type="Proteomes" id="UP001057402">
    <property type="component" value="Chromosome 6"/>
</dbReference>
<evidence type="ECO:0000313" key="1">
    <source>
        <dbReference type="EMBL" id="KAI4365481.1"/>
    </source>
</evidence>
<sequence length="288" mass="32837">MQLGMSGWRGLMITMRRNPWTFSPSTGIHSTAAVSEKWKNKWSNVSKCEQPCKSYIKYTTRQKRADRKKALKDLLFNSGASRHSFEDDDPFKKFASVVGDQSNGCGKKGRPKSAWQAKKEYNKKMKQKMRENFGGDFDSHDETVFQARFGNRWYSWSFDSSYMHAFGNWSSGFQWREESNQGDHRKNRWERLSDVESDDEPSSIGAASDRVMLGLPATGALKLEEVKIAFRLMALRWHPDKHQGPSQSMAEEKFKLCVNAYKSLCSAFSSAGRGIIISRPSLIIIGTS</sequence>
<evidence type="ECO:0000313" key="2">
    <source>
        <dbReference type="Proteomes" id="UP001057402"/>
    </source>
</evidence>
<comment type="caution">
    <text evidence="1">The sequence shown here is derived from an EMBL/GenBank/DDBJ whole genome shotgun (WGS) entry which is preliminary data.</text>
</comment>
<gene>
    <name evidence="1" type="ORF">MLD38_021462</name>
</gene>
<reference evidence="2" key="1">
    <citation type="journal article" date="2023" name="Front. Plant Sci.">
        <title>Chromosomal-level genome assembly of Melastoma candidum provides insights into trichome evolution.</title>
        <authorList>
            <person name="Zhong Y."/>
            <person name="Wu W."/>
            <person name="Sun C."/>
            <person name="Zou P."/>
            <person name="Liu Y."/>
            <person name="Dai S."/>
            <person name="Zhou R."/>
        </authorList>
    </citation>
    <scope>NUCLEOTIDE SEQUENCE [LARGE SCALE GENOMIC DNA]</scope>
</reference>
<accession>A0ACB9QGP0</accession>
<organism evidence="1 2">
    <name type="scientific">Melastoma candidum</name>
    <dbReference type="NCBI Taxonomy" id="119954"/>
    <lineage>
        <taxon>Eukaryota</taxon>
        <taxon>Viridiplantae</taxon>
        <taxon>Streptophyta</taxon>
        <taxon>Embryophyta</taxon>
        <taxon>Tracheophyta</taxon>
        <taxon>Spermatophyta</taxon>
        <taxon>Magnoliopsida</taxon>
        <taxon>eudicotyledons</taxon>
        <taxon>Gunneridae</taxon>
        <taxon>Pentapetalae</taxon>
        <taxon>rosids</taxon>
        <taxon>malvids</taxon>
        <taxon>Myrtales</taxon>
        <taxon>Melastomataceae</taxon>
        <taxon>Melastomatoideae</taxon>
        <taxon>Melastomateae</taxon>
        <taxon>Melastoma</taxon>
    </lineage>
</organism>